<dbReference type="InterPro" id="IPR028386">
    <property type="entry name" value="CENP-C/Mif2/cnp3"/>
</dbReference>
<evidence type="ECO:0000256" key="1">
    <source>
        <dbReference type="ARBA" id="ARBA00004123"/>
    </source>
</evidence>
<evidence type="ECO:0000259" key="11">
    <source>
        <dbReference type="Pfam" id="PF11699"/>
    </source>
</evidence>
<dbReference type="GO" id="GO:0051315">
    <property type="term" value="P:attachment of mitotic spindle microtubules to kinetochore"/>
    <property type="evidence" value="ECO:0000318"/>
    <property type="project" value="GO_Central"/>
</dbReference>
<feature type="compositionally biased region" description="Basic and acidic residues" evidence="10">
    <location>
        <begin position="290"/>
        <end position="301"/>
    </location>
</feature>
<feature type="compositionally biased region" description="Gly residues" evidence="10">
    <location>
        <begin position="28"/>
        <end position="38"/>
    </location>
</feature>
<dbReference type="CDD" id="cd06993">
    <property type="entry name" value="cupin_CENP-C_C"/>
    <property type="match status" value="1"/>
</dbReference>
<feature type="compositionally biased region" description="Polar residues" evidence="10">
    <location>
        <begin position="415"/>
        <end position="437"/>
    </location>
</feature>
<dbReference type="AlphaFoldDB" id="A0A8V0XE50"/>
<dbReference type="SUPFAM" id="SSF51182">
    <property type="entry name" value="RmlC-like cupins"/>
    <property type="match status" value="1"/>
</dbReference>
<dbReference type="Gene3D" id="2.60.120.10">
    <property type="entry name" value="Jelly Rolls"/>
    <property type="match status" value="1"/>
</dbReference>
<comment type="similarity">
    <text evidence="2">Belongs to the CENP-C/MIF2 family.</text>
</comment>
<feature type="region of interest" description="Disordered" evidence="10">
    <location>
        <begin position="557"/>
        <end position="645"/>
    </location>
</feature>
<comment type="subcellular location">
    <subcellularLocation>
        <location evidence="1">Nucleus</location>
    </subcellularLocation>
</comment>
<dbReference type="InterPro" id="IPR025974">
    <property type="entry name" value="Mif2/CENP-C_cupin"/>
</dbReference>
<dbReference type="GO" id="GO:0019237">
    <property type="term" value="F:centromeric DNA binding"/>
    <property type="evidence" value="ECO:0000318"/>
    <property type="project" value="GO_Central"/>
</dbReference>
<comment type="function">
    <text evidence="5">Component of the CENPA-NAC (nucleosome-associated) complex, a complex that plays a central role in assembly of kinetochore proteins, mitotic progression and chromosome segregation. The CENPA-NAC complex recruits the CENPA-CAD (nucleosome distal) complex and may be involved in incorporation of newly synthesized CENPA into centromeres. CENPC recruits DNA methylation and DNMT3B to both centromeric and pericentromeric satellite repeats and regulates the histone code in these regions.</text>
</comment>
<feature type="region of interest" description="Disordered" evidence="10">
    <location>
        <begin position="655"/>
        <end position="674"/>
    </location>
</feature>
<reference evidence="13" key="3">
    <citation type="submission" date="2025-09" db="UniProtKB">
        <authorList>
            <consortium name="Ensembl"/>
        </authorList>
    </citation>
    <scope>IDENTIFICATION</scope>
    <source>
        <strain evidence="13">broiler</strain>
    </source>
</reference>
<evidence type="ECO:0000256" key="8">
    <source>
        <dbReference type="ARBA" id="ARBA00082151"/>
    </source>
</evidence>
<feature type="compositionally biased region" description="Gly residues" evidence="10">
    <location>
        <begin position="1"/>
        <end position="11"/>
    </location>
</feature>
<evidence type="ECO:0000256" key="2">
    <source>
        <dbReference type="ARBA" id="ARBA00010291"/>
    </source>
</evidence>
<sequence length="922" mass="102010">MGRGGGGGAPGAGQWDEAAGPPRFESGGVEGGAGGGWVPGVFRRRRPGMAERLDHLKKYYRARFCGQGGKKINIQPGQNVLKYIQDCFECDDTDVTINSPNATSSSTPLVRNQERTSTQSPRPDAGLTIVVGNRTCHSTVSLPATPAETVRSKGEPCVFCPEPGRNSRIADSIKTDSPVHRGETQVLTFKDVEGLCESPAKLSDPEDDPGVVGSPLLVEEAKTPVQTRTVSIAPSSPSPVKDHNVEIESDCEFLIDESGCLSFKSWFSIPRKNRKSQKDGSAAPVLKSQSSDKEKTADKKGKNMNVQAEVHSEQKTKNVRVQRDLKRTSESHPVSSDSEGKVLKSKMQSSTHAGKSKKDALKGSSKHRKKMSYESEAEQLMLSGLDSETSDGEQKIRRVMPREDLAVPSAEHQQEQMLSSKKNLTPCKYQQSASKAYQRSVHKKQTKQTLANDTVLKSQRKKLKKSGKRNGNKNPEPRRWKSSDSEPGEEGLEREPLESNEMFTSPPHQELQTSVLQKLAKSEKAEKVLHALESVTDVNNKTPLKAVELLQHLVDSMKNSEKKRSSVTSSGKMLKKVHHRAHKRACSITRDSEPQNTTDSDSSSAPEVARKKRRQSAVRASKKPKSNRHQRLQHSPAAEKAMGPESGLVLEHSEKYTSPSKHCEENNESSDNSEDLHCQIKNLLSDEIGRQKIVLPSNTPNVRRTKRIRLKPLEYWRGERVTYTLKPSGRLLISGIAGAEAEPHMKNKLKSRHKKKRAKTRSEVVKCLDIPLADASKPTSIVDPVTNQEVLLECINSGSSHSCFFEDESIKVYKSLNTSDFAAGKLILKPLKEKGHQFVHMDTIAFYVIRGQIITTLHKTSYYLTSGDYFYVPAGNGYNIRNLLNEESVLHFTQLKNDSPTLGIERLLSGHLEAFSSLSLSS</sequence>
<dbReference type="FunFam" id="2.60.120.10:FF:000033">
    <property type="entry name" value="Centromere protein C 1"/>
    <property type="match status" value="1"/>
</dbReference>
<dbReference type="GO" id="GO:0051382">
    <property type="term" value="P:kinetochore assembly"/>
    <property type="evidence" value="ECO:0000318"/>
    <property type="project" value="GO_Central"/>
</dbReference>
<evidence type="ECO:0000256" key="6">
    <source>
        <dbReference type="ARBA" id="ARBA00064952"/>
    </source>
</evidence>
<keyword evidence="14" id="KW-1185">Reference proteome</keyword>
<evidence type="ECO:0000256" key="5">
    <source>
        <dbReference type="ARBA" id="ARBA00053516"/>
    </source>
</evidence>
<evidence type="ECO:0000256" key="10">
    <source>
        <dbReference type="SAM" id="MobiDB-lite"/>
    </source>
</evidence>
<dbReference type="InterPro" id="IPR011051">
    <property type="entry name" value="RmlC_Cupin_sf"/>
</dbReference>
<dbReference type="InterPro" id="IPR028052">
    <property type="entry name" value="CENP-C_N_dom"/>
</dbReference>
<organism evidence="13 14">
    <name type="scientific">Gallus gallus</name>
    <name type="common">Chicken</name>
    <dbReference type="NCBI Taxonomy" id="9031"/>
    <lineage>
        <taxon>Eukaryota</taxon>
        <taxon>Metazoa</taxon>
        <taxon>Chordata</taxon>
        <taxon>Craniata</taxon>
        <taxon>Vertebrata</taxon>
        <taxon>Euteleostomi</taxon>
        <taxon>Archelosauria</taxon>
        <taxon>Archosauria</taxon>
        <taxon>Dinosauria</taxon>
        <taxon>Saurischia</taxon>
        <taxon>Theropoda</taxon>
        <taxon>Coelurosauria</taxon>
        <taxon>Aves</taxon>
        <taxon>Neognathae</taxon>
        <taxon>Galloanserae</taxon>
        <taxon>Galliformes</taxon>
        <taxon>Phasianidae</taxon>
        <taxon>Phasianinae</taxon>
        <taxon>Gallus</taxon>
    </lineage>
</organism>
<protein>
    <recommendedName>
        <fullName evidence="7">Centromere protein C</fullName>
    </recommendedName>
    <alternativeName>
        <fullName evidence="8">Centromere autoantigen C</fullName>
    </alternativeName>
    <alternativeName>
        <fullName evidence="9">Centromere protein C 1</fullName>
    </alternativeName>
</protein>
<evidence type="ECO:0000256" key="7">
    <source>
        <dbReference type="ARBA" id="ARBA00068530"/>
    </source>
</evidence>
<name>A0A8V0XE50_CHICK</name>
<dbReference type="InterPro" id="IPR014710">
    <property type="entry name" value="RmlC-like_jellyroll"/>
</dbReference>
<dbReference type="GO" id="GO:0000776">
    <property type="term" value="C:kinetochore"/>
    <property type="evidence" value="ECO:0007669"/>
    <property type="project" value="InterPro"/>
</dbReference>
<evidence type="ECO:0000256" key="9">
    <source>
        <dbReference type="ARBA" id="ARBA00083562"/>
    </source>
</evidence>
<gene>
    <name evidence="13" type="primary">CENPC</name>
</gene>
<feature type="domain" description="Kinetochore assembly subunit CENP-C N-terminal" evidence="12">
    <location>
        <begin position="54"/>
        <end position="120"/>
    </location>
</feature>
<dbReference type="Ensembl" id="ENSGALT00010011389.1">
    <property type="protein sequence ID" value="ENSGALP00010006412.1"/>
    <property type="gene ID" value="ENSGALG00010004837.1"/>
</dbReference>
<feature type="compositionally biased region" description="Basic residues" evidence="10">
    <location>
        <begin position="573"/>
        <end position="585"/>
    </location>
</feature>
<feature type="domain" description="Mif2/CENP-C cupin" evidence="11">
    <location>
        <begin position="811"/>
        <end position="894"/>
    </location>
</feature>
<evidence type="ECO:0000259" key="12">
    <source>
        <dbReference type="Pfam" id="PF15622"/>
    </source>
</evidence>
<keyword evidence="4" id="KW-0539">Nucleus</keyword>
<comment type="subunit">
    <text evidence="6">Oligomer. Component of the CENPA-NAC complex, at least composed of CENPA, CENPC, CENPH, CENPM, CENPN, CENPT and CENPU. The CENPA-NAC complex interacts with the CENPA-CAD complex, composed of CENPI, CENPK, CENPL, CENPO, CENPP, CENPQ, CENPR and CENPS. Binds to DAXX. Interacts with DNMT3B. Interacts directly with CENPA. Identified in a centromere complex containing histones H2A, H2B and H4, and at least CENPA, CENPB, CENPC, CENPT, CENPN, HJURP, SUPT16H, SSRP1 and RSF1. Interacts with MEIKIN.</text>
</comment>
<dbReference type="GO" id="GO:0005721">
    <property type="term" value="C:pericentric heterochromatin"/>
    <property type="evidence" value="ECO:0007669"/>
    <property type="project" value="UniProtKB-ARBA"/>
</dbReference>
<feature type="region of interest" description="Disordered" evidence="10">
    <location>
        <begin position="1"/>
        <end position="42"/>
    </location>
</feature>
<evidence type="ECO:0000256" key="3">
    <source>
        <dbReference type="ARBA" id="ARBA00023125"/>
    </source>
</evidence>
<feature type="compositionally biased region" description="Basic and acidic residues" evidence="10">
    <location>
        <begin position="655"/>
        <end position="665"/>
    </location>
</feature>
<feature type="compositionally biased region" description="Polar residues" evidence="10">
    <location>
        <begin position="594"/>
        <end position="605"/>
    </location>
</feature>
<feature type="compositionally biased region" description="Polar residues" evidence="10">
    <location>
        <begin position="97"/>
        <end position="121"/>
    </location>
</feature>
<accession>A0A8V0XE50</accession>
<feature type="compositionally biased region" description="Basic residues" evidence="10">
    <location>
        <begin position="610"/>
        <end position="632"/>
    </location>
</feature>
<dbReference type="GlyGen" id="A0A8V0XE50">
    <property type="glycosylation" value="1 site"/>
</dbReference>
<evidence type="ECO:0000313" key="13">
    <source>
        <dbReference type="Ensembl" id="ENSGALP00010006412.1"/>
    </source>
</evidence>
<proteinExistence type="inferred from homology"/>
<feature type="region of interest" description="Disordered" evidence="10">
    <location>
        <begin position="271"/>
        <end position="377"/>
    </location>
</feature>
<dbReference type="OrthoDB" id="1939643at2759"/>
<feature type="compositionally biased region" description="Basic residues" evidence="10">
    <location>
        <begin position="458"/>
        <end position="471"/>
    </location>
</feature>
<dbReference type="GO" id="GO:0005634">
    <property type="term" value="C:nucleus"/>
    <property type="evidence" value="ECO:0007669"/>
    <property type="project" value="UniProtKB-SubCell"/>
</dbReference>
<keyword evidence="3" id="KW-0238">DNA-binding</keyword>
<dbReference type="Pfam" id="PF15622">
    <property type="entry name" value="CENP_C_N"/>
    <property type="match status" value="1"/>
</dbReference>
<evidence type="ECO:0000313" key="14">
    <source>
        <dbReference type="Proteomes" id="UP000000539"/>
    </source>
</evidence>
<dbReference type="GO" id="GO:0051455">
    <property type="term" value="P:spindle attachment to meiosis I kinetochore"/>
    <property type="evidence" value="ECO:0000318"/>
    <property type="project" value="GO_Central"/>
</dbReference>
<feature type="compositionally biased region" description="Basic and acidic residues" evidence="10">
    <location>
        <begin position="310"/>
        <end position="330"/>
    </location>
</feature>
<dbReference type="FunCoup" id="A0A8V0XE50">
    <property type="interactions" value="1286"/>
</dbReference>
<feature type="compositionally biased region" description="Polar residues" evidence="10">
    <location>
        <begin position="502"/>
        <end position="512"/>
    </location>
</feature>
<dbReference type="Pfam" id="PF11699">
    <property type="entry name" value="CENP-C_C"/>
    <property type="match status" value="1"/>
</dbReference>
<feature type="region of interest" description="Disordered" evidence="10">
    <location>
        <begin position="97"/>
        <end position="126"/>
    </location>
</feature>
<reference evidence="13" key="1">
    <citation type="submission" date="2020-11" db="EMBL/GenBank/DDBJ databases">
        <title>Gallus gallus (Chicken) genome, bGalGal1, GRCg7b, maternal haplotype autosomes + Z &amp; W.</title>
        <authorList>
            <person name="Warren W."/>
            <person name="Formenti G."/>
            <person name="Fedrigo O."/>
            <person name="Haase B."/>
            <person name="Mountcastle J."/>
            <person name="Balacco J."/>
            <person name="Tracey A."/>
            <person name="Schneider V."/>
            <person name="Okimoto R."/>
            <person name="Cheng H."/>
            <person name="Hawken R."/>
            <person name="Howe K."/>
            <person name="Jarvis E.D."/>
        </authorList>
    </citation>
    <scope>NUCLEOTIDE SEQUENCE [LARGE SCALE GENOMIC DNA]</scope>
    <source>
        <strain evidence="13">Broiler</strain>
    </source>
</reference>
<dbReference type="GeneTree" id="ENSGT00390000016737"/>
<feature type="region of interest" description="Disordered" evidence="10">
    <location>
        <begin position="402"/>
        <end position="512"/>
    </location>
</feature>
<evidence type="ECO:0000256" key="4">
    <source>
        <dbReference type="ARBA" id="ARBA00023242"/>
    </source>
</evidence>
<feature type="compositionally biased region" description="Basic and acidic residues" evidence="10">
    <location>
        <begin position="475"/>
        <end position="484"/>
    </location>
</feature>
<reference evidence="13" key="2">
    <citation type="submission" date="2025-08" db="UniProtKB">
        <authorList>
            <consortium name="Ensembl"/>
        </authorList>
    </citation>
    <scope>IDENTIFICATION</scope>
    <source>
        <strain evidence="13">broiler</strain>
    </source>
</reference>
<dbReference type="PANTHER" id="PTHR16684">
    <property type="entry name" value="CENTROMERE PROTEIN C"/>
    <property type="match status" value="1"/>
</dbReference>
<dbReference type="Proteomes" id="UP000000539">
    <property type="component" value="Chromosome 4"/>
</dbReference>
<dbReference type="PANTHER" id="PTHR16684:SF11">
    <property type="entry name" value="CENTROMERE PROTEIN C"/>
    <property type="match status" value="1"/>
</dbReference>